<evidence type="ECO:0000256" key="3">
    <source>
        <dbReference type="ARBA" id="ARBA00022692"/>
    </source>
</evidence>
<feature type="transmembrane region" description="Helical" evidence="7">
    <location>
        <begin position="311"/>
        <end position="333"/>
    </location>
</feature>
<comment type="subcellular location">
    <subcellularLocation>
        <location evidence="1">Membrane</location>
        <topology evidence="1">Multi-pass membrane protein</topology>
    </subcellularLocation>
</comment>
<name>A0A8W8JXP8_MAGGI</name>
<dbReference type="GO" id="GO:0030003">
    <property type="term" value="P:intracellular monoatomic cation homeostasis"/>
    <property type="evidence" value="ECO:0007669"/>
    <property type="project" value="TreeGrafter"/>
</dbReference>
<evidence type="ECO:0000256" key="4">
    <source>
        <dbReference type="ARBA" id="ARBA00022989"/>
    </source>
</evidence>
<feature type="region of interest" description="Disordered" evidence="6">
    <location>
        <begin position="110"/>
        <end position="159"/>
    </location>
</feature>
<dbReference type="GO" id="GO:0005385">
    <property type="term" value="F:zinc ion transmembrane transporter activity"/>
    <property type="evidence" value="ECO:0007669"/>
    <property type="project" value="TreeGrafter"/>
</dbReference>
<dbReference type="GO" id="GO:0140410">
    <property type="term" value="F:monoatomic cation:bicarbonate symporter activity"/>
    <property type="evidence" value="ECO:0007669"/>
    <property type="project" value="TreeGrafter"/>
</dbReference>
<feature type="transmembrane region" description="Helical" evidence="7">
    <location>
        <begin position="179"/>
        <end position="203"/>
    </location>
</feature>
<evidence type="ECO:0000256" key="2">
    <source>
        <dbReference type="ARBA" id="ARBA00006939"/>
    </source>
</evidence>
<accession>A0A8W8JXP8</accession>
<keyword evidence="4 7" id="KW-1133">Transmembrane helix</keyword>
<feature type="transmembrane region" description="Helical" evidence="7">
    <location>
        <begin position="80"/>
        <end position="102"/>
    </location>
</feature>
<dbReference type="Proteomes" id="UP000005408">
    <property type="component" value="Unassembled WGS sequence"/>
</dbReference>
<keyword evidence="3 7" id="KW-0812">Transmembrane</keyword>
<evidence type="ECO:0000256" key="6">
    <source>
        <dbReference type="SAM" id="MobiDB-lite"/>
    </source>
</evidence>
<feature type="transmembrane region" description="Helical" evidence="7">
    <location>
        <begin position="373"/>
        <end position="392"/>
    </location>
</feature>
<dbReference type="InterPro" id="IPR003689">
    <property type="entry name" value="ZIP"/>
</dbReference>
<feature type="compositionally biased region" description="Basic and acidic residues" evidence="6">
    <location>
        <begin position="137"/>
        <end position="159"/>
    </location>
</feature>
<dbReference type="PANTHER" id="PTHR12191">
    <property type="entry name" value="SOLUTE CARRIER FAMILY 39"/>
    <property type="match status" value="1"/>
</dbReference>
<evidence type="ECO:0000256" key="5">
    <source>
        <dbReference type="ARBA" id="ARBA00023136"/>
    </source>
</evidence>
<organism evidence="8 9">
    <name type="scientific">Magallana gigas</name>
    <name type="common">Pacific oyster</name>
    <name type="synonym">Crassostrea gigas</name>
    <dbReference type="NCBI Taxonomy" id="29159"/>
    <lineage>
        <taxon>Eukaryota</taxon>
        <taxon>Metazoa</taxon>
        <taxon>Spiralia</taxon>
        <taxon>Lophotrochozoa</taxon>
        <taxon>Mollusca</taxon>
        <taxon>Bivalvia</taxon>
        <taxon>Autobranchia</taxon>
        <taxon>Pteriomorphia</taxon>
        <taxon>Ostreida</taxon>
        <taxon>Ostreoidea</taxon>
        <taxon>Ostreidae</taxon>
        <taxon>Magallana</taxon>
    </lineage>
</organism>
<dbReference type="InterPro" id="IPR050799">
    <property type="entry name" value="ZIP_Transporter"/>
</dbReference>
<dbReference type="AlphaFoldDB" id="A0A8W8JXP8"/>
<evidence type="ECO:0008006" key="10">
    <source>
        <dbReference type="Google" id="ProtNLM"/>
    </source>
</evidence>
<reference evidence="8" key="1">
    <citation type="submission" date="2022-08" db="UniProtKB">
        <authorList>
            <consortium name="EnsemblMetazoa"/>
        </authorList>
    </citation>
    <scope>IDENTIFICATION</scope>
    <source>
        <strain evidence="8">05x7-T-G4-1.051#20</strain>
    </source>
</reference>
<dbReference type="GO" id="GO:0071578">
    <property type="term" value="P:zinc ion import across plasma membrane"/>
    <property type="evidence" value="ECO:0007669"/>
    <property type="project" value="TreeGrafter"/>
</dbReference>
<protein>
    <recommendedName>
        <fullName evidence="10">Zinc transporter ZIP12</fullName>
    </recommendedName>
</protein>
<evidence type="ECO:0000256" key="1">
    <source>
        <dbReference type="ARBA" id="ARBA00004141"/>
    </source>
</evidence>
<sequence length="400" mass="44503">MRVRVATDCYYFSGTLSRLNKNANWQTAICITVSRYCKKMVTQAQTYGYGTLANLLCCLCSLAGAFIIPFAKRHKTAYNVVLSVFMGLAVGALASDAILHLVPEALGLHHHGPSPTSKTNDTHTKSHDFHHHRKRDTHAGDNHHHGNNVDHDHHHQADAHLDRDHNAVHIEEEHHVEPYQWYCMVLLLGVYIFYLVEMAMVLVQRKVEGEMSPVILTAFNNQPVDAILKEKESEEQRNARGRKKISPLAVMIVVGDALHNFTDGLAIAASFSTSLLEGIAITIAIFCHELPQELGDFAILINEGLSFKKALIANLFSSLTAFVGFFIGVPISSDIAARPWIFSITAGMFLYISLVDMLPSLIKNGSTNTRTFIYHNIGILFGALVIILLSIFESRIEILH</sequence>
<dbReference type="GO" id="GO:0005886">
    <property type="term" value="C:plasma membrane"/>
    <property type="evidence" value="ECO:0007669"/>
    <property type="project" value="TreeGrafter"/>
</dbReference>
<keyword evidence="5 7" id="KW-0472">Membrane</keyword>
<feature type="transmembrane region" description="Helical" evidence="7">
    <location>
        <begin position="267"/>
        <end position="290"/>
    </location>
</feature>
<evidence type="ECO:0000256" key="7">
    <source>
        <dbReference type="SAM" id="Phobius"/>
    </source>
</evidence>
<dbReference type="Pfam" id="PF02535">
    <property type="entry name" value="Zip"/>
    <property type="match status" value="1"/>
</dbReference>
<proteinExistence type="inferred from homology"/>
<evidence type="ECO:0000313" key="9">
    <source>
        <dbReference type="Proteomes" id="UP000005408"/>
    </source>
</evidence>
<evidence type="ECO:0000313" key="8">
    <source>
        <dbReference type="EnsemblMetazoa" id="G21522.1:cds"/>
    </source>
</evidence>
<keyword evidence="9" id="KW-1185">Reference proteome</keyword>
<comment type="similarity">
    <text evidence="2">Belongs to the ZIP transporter (TC 2.A.5) family.</text>
</comment>
<dbReference type="EnsemblMetazoa" id="G21522.1">
    <property type="protein sequence ID" value="G21522.1:cds"/>
    <property type="gene ID" value="G21522"/>
</dbReference>
<feature type="transmembrane region" description="Helical" evidence="7">
    <location>
        <begin position="339"/>
        <end position="361"/>
    </location>
</feature>
<feature type="transmembrane region" description="Helical" evidence="7">
    <location>
        <begin position="47"/>
        <end position="68"/>
    </location>
</feature>
<dbReference type="PANTHER" id="PTHR12191:SF4">
    <property type="entry name" value="ZINC TRANSPORTER ZIP12"/>
    <property type="match status" value="1"/>
</dbReference>